<accession>A0AAD7ECB3</accession>
<dbReference type="AlphaFoldDB" id="A0AAD7ECB3"/>
<name>A0AAD7ECB3_9AGAR</name>
<sequence>MPWITRPISLPVHIYRRCAYCWTAKARASHYLAAAFSVGLFPLRSLALACTFLVYPSAKYPRREWTPSPLALFLCAARAGHLLPSPRTLPTLWSRRSETTTLEISGPPLSSARHSSRWIRQAPAAADHDEQAHLARFSVRALQRRRRPERAPQHAGERHFTVVHLPECNGHADLMWWY</sequence>
<evidence type="ECO:0000313" key="1">
    <source>
        <dbReference type="EMBL" id="KAJ7310071.1"/>
    </source>
</evidence>
<dbReference type="Proteomes" id="UP001218218">
    <property type="component" value="Unassembled WGS sequence"/>
</dbReference>
<keyword evidence="2" id="KW-1185">Reference proteome</keyword>
<reference evidence="1" key="1">
    <citation type="submission" date="2023-03" db="EMBL/GenBank/DDBJ databases">
        <title>Massive genome expansion in bonnet fungi (Mycena s.s.) driven by repeated elements and novel gene families across ecological guilds.</title>
        <authorList>
            <consortium name="Lawrence Berkeley National Laboratory"/>
            <person name="Harder C.B."/>
            <person name="Miyauchi S."/>
            <person name="Viragh M."/>
            <person name="Kuo A."/>
            <person name="Thoen E."/>
            <person name="Andreopoulos B."/>
            <person name="Lu D."/>
            <person name="Skrede I."/>
            <person name="Drula E."/>
            <person name="Henrissat B."/>
            <person name="Morin E."/>
            <person name="Kohler A."/>
            <person name="Barry K."/>
            <person name="LaButti K."/>
            <person name="Morin E."/>
            <person name="Salamov A."/>
            <person name="Lipzen A."/>
            <person name="Mereny Z."/>
            <person name="Hegedus B."/>
            <person name="Baldrian P."/>
            <person name="Stursova M."/>
            <person name="Weitz H."/>
            <person name="Taylor A."/>
            <person name="Grigoriev I.V."/>
            <person name="Nagy L.G."/>
            <person name="Martin F."/>
            <person name="Kauserud H."/>
        </authorList>
    </citation>
    <scope>NUCLEOTIDE SEQUENCE</scope>
    <source>
        <strain evidence="1">CBHHK002</strain>
    </source>
</reference>
<proteinExistence type="predicted"/>
<organism evidence="1 2">
    <name type="scientific">Mycena albidolilacea</name>
    <dbReference type="NCBI Taxonomy" id="1033008"/>
    <lineage>
        <taxon>Eukaryota</taxon>
        <taxon>Fungi</taxon>
        <taxon>Dikarya</taxon>
        <taxon>Basidiomycota</taxon>
        <taxon>Agaricomycotina</taxon>
        <taxon>Agaricomycetes</taxon>
        <taxon>Agaricomycetidae</taxon>
        <taxon>Agaricales</taxon>
        <taxon>Marasmiineae</taxon>
        <taxon>Mycenaceae</taxon>
        <taxon>Mycena</taxon>
    </lineage>
</organism>
<comment type="caution">
    <text evidence="1">The sequence shown here is derived from an EMBL/GenBank/DDBJ whole genome shotgun (WGS) entry which is preliminary data.</text>
</comment>
<evidence type="ECO:0000313" key="2">
    <source>
        <dbReference type="Proteomes" id="UP001218218"/>
    </source>
</evidence>
<protein>
    <submittedName>
        <fullName evidence="1">Uncharacterized protein</fullName>
    </submittedName>
</protein>
<gene>
    <name evidence="1" type="ORF">DFH08DRAFT_898773</name>
</gene>
<dbReference type="EMBL" id="JARIHO010000079">
    <property type="protein sequence ID" value="KAJ7310071.1"/>
    <property type="molecule type" value="Genomic_DNA"/>
</dbReference>